<dbReference type="Proteomes" id="UP000053424">
    <property type="component" value="Unassembled WGS sequence"/>
</dbReference>
<gene>
    <name evidence="1" type="ORF">M413DRAFT_11597</name>
</gene>
<sequence>MAAFFKKGGPRKLDIPKAIAVVPLPKDTIGIVFGQRISEYPQRYNTYIADADGIVLEPQAVWDAPSESSRFKITKSVPASLIIPDPKILSIGPFKEDRHIGIYFSHKKPGDSEYEESVPQHSTYDFKIGGESAITFTMVNVDDGSGCGPGFQDTVLGVAVVSTTK</sequence>
<protein>
    <submittedName>
        <fullName evidence="1">Uncharacterized protein</fullName>
    </submittedName>
</protein>
<evidence type="ECO:0000313" key="2">
    <source>
        <dbReference type="Proteomes" id="UP000053424"/>
    </source>
</evidence>
<evidence type="ECO:0000313" key="1">
    <source>
        <dbReference type="EMBL" id="KIM40800.1"/>
    </source>
</evidence>
<dbReference type="EMBL" id="KN831782">
    <property type="protein sequence ID" value="KIM40800.1"/>
    <property type="molecule type" value="Genomic_DNA"/>
</dbReference>
<name>A0A0C3BW08_HEBCY</name>
<organism evidence="1 2">
    <name type="scientific">Hebeloma cylindrosporum</name>
    <dbReference type="NCBI Taxonomy" id="76867"/>
    <lineage>
        <taxon>Eukaryota</taxon>
        <taxon>Fungi</taxon>
        <taxon>Dikarya</taxon>
        <taxon>Basidiomycota</taxon>
        <taxon>Agaricomycotina</taxon>
        <taxon>Agaricomycetes</taxon>
        <taxon>Agaricomycetidae</taxon>
        <taxon>Agaricales</taxon>
        <taxon>Agaricineae</taxon>
        <taxon>Hymenogastraceae</taxon>
        <taxon>Hebeloma</taxon>
    </lineage>
</organism>
<dbReference type="HOGENOM" id="CLU_132755_0_0_1"/>
<accession>A0A0C3BW08</accession>
<dbReference type="OrthoDB" id="2909316at2759"/>
<reference evidence="2" key="2">
    <citation type="submission" date="2015-01" db="EMBL/GenBank/DDBJ databases">
        <title>Evolutionary Origins and Diversification of the Mycorrhizal Mutualists.</title>
        <authorList>
            <consortium name="DOE Joint Genome Institute"/>
            <consortium name="Mycorrhizal Genomics Consortium"/>
            <person name="Kohler A."/>
            <person name="Kuo A."/>
            <person name="Nagy L.G."/>
            <person name="Floudas D."/>
            <person name="Copeland A."/>
            <person name="Barry K.W."/>
            <person name="Cichocki N."/>
            <person name="Veneault-Fourrey C."/>
            <person name="LaButti K."/>
            <person name="Lindquist E.A."/>
            <person name="Lipzen A."/>
            <person name="Lundell T."/>
            <person name="Morin E."/>
            <person name="Murat C."/>
            <person name="Riley R."/>
            <person name="Ohm R."/>
            <person name="Sun H."/>
            <person name="Tunlid A."/>
            <person name="Henrissat B."/>
            <person name="Grigoriev I.V."/>
            <person name="Hibbett D.S."/>
            <person name="Martin F."/>
        </authorList>
    </citation>
    <scope>NUCLEOTIDE SEQUENCE [LARGE SCALE GENOMIC DNA]</scope>
    <source>
        <strain evidence="2">h7</strain>
    </source>
</reference>
<dbReference type="AlphaFoldDB" id="A0A0C3BW08"/>
<proteinExistence type="predicted"/>
<keyword evidence="2" id="KW-1185">Reference proteome</keyword>
<reference evidence="1 2" key="1">
    <citation type="submission" date="2014-04" db="EMBL/GenBank/DDBJ databases">
        <authorList>
            <consortium name="DOE Joint Genome Institute"/>
            <person name="Kuo A."/>
            <person name="Gay G."/>
            <person name="Dore J."/>
            <person name="Kohler A."/>
            <person name="Nagy L.G."/>
            <person name="Floudas D."/>
            <person name="Copeland A."/>
            <person name="Barry K.W."/>
            <person name="Cichocki N."/>
            <person name="Veneault-Fourrey C."/>
            <person name="LaButti K."/>
            <person name="Lindquist E.A."/>
            <person name="Lipzen A."/>
            <person name="Lundell T."/>
            <person name="Morin E."/>
            <person name="Murat C."/>
            <person name="Sun H."/>
            <person name="Tunlid A."/>
            <person name="Henrissat B."/>
            <person name="Grigoriev I.V."/>
            <person name="Hibbett D.S."/>
            <person name="Martin F."/>
            <person name="Nordberg H.P."/>
            <person name="Cantor M.N."/>
            <person name="Hua S.X."/>
        </authorList>
    </citation>
    <scope>NUCLEOTIDE SEQUENCE [LARGE SCALE GENOMIC DNA]</scope>
    <source>
        <strain evidence="2">h7</strain>
    </source>
</reference>